<dbReference type="SMR" id="A0A0M7QBJ8"/>
<dbReference type="InterPro" id="IPR007110">
    <property type="entry name" value="Ig-like_dom"/>
</dbReference>
<comment type="subcellular location">
    <subcellularLocation>
        <location evidence="1">Virion</location>
    </subcellularLocation>
</comment>
<dbReference type="InterPro" id="IPR038998">
    <property type="entry name" value="HOC"/>
</dbReference>
<dbReference type="Gene3D" id="2.60.40.10">
    <property type="entry name" value="Immunoglobulins"/>
    <property type="match status" value="4"/>
</dbReference>
<keyword evidence="1" id="KW-0946">Virion</keyword>
<dbReference type="SUPFAM" id="SSF48726">
    <property type="entry name" value="Immunoglobulin"/>
    <property type="match status" value="1"/>
</dbReference>
<dbReference type="KEGG" id="vg:40101953"/>
<comment type="subunit">
    <text evidence="1">Monomer. Interacts with the major capsid protein; one hoc molecule associates with each hexamer facet.</text>
</comment>
<keyword evidence="1" id="KW-0167">Capsid protein</keyword>
<accession>A0A0M7QBJ8</accession>
<reference evidence="3 4" key="1">
    <citation type="journal article" date="2015" name="Genome Announc.">
        <title>Draft Genome Sequences of 14 Escherichia coli Phages Isolated from Cattle Slurry.</title>
        <authorList>
            <person name="Smith R."/>
            <person name="O'Hara M."/>
            <person name="Hobman J.L."/>
            <person name="Millard A.D."/>
        </authorList>
    </citation>
    <scope>NUCLEOTIDE SEQUENCE [LARGE SCALE GENOMIC DNA]</scope>
</reference>
<dbReference type="Proteomes" id="UP000247154">
    <property type="component" value="Segment"/>
</dbReference>
<comment type="function">
    <text evidence="1">Capsid decoration protein that binds as a monomer at the center of each major capsid protein hexamer once maturation and expension of the capsid has occured. It only has a marginal effect on head stability. Dispensable for the head morphogenesis and phage infection.</text>
</comment>
<organism evidence="3 4">
    <name type="scientific">Escherichia phage slur03</name>
    <dbReference type="NCBI Taxonomy" id="1720496"/>
    <lineage>
        <taxon>Viruses</taxon>
        <taxon>Duplodnaviria</taxon>
        <taxon>Heunggongvirae</taxon>
        <taxon>Uroviricota</taxon>
        <taxon>Caudoviricetes</taxon>
        <taxon>Pantevenvirales</taxon>
        <taxon>Straboviridae</taxon>
        <taxon>Tevenvirinae</taxon>
        <taxon>Tequatrovirus</taxon>
        <taxon>Tequatrovirus slur03</taxon>
    </lineage>
</organism>
<dbReference type="EMBL" id="LN881728">
    <property type="protein sequence ID" value="CUL01697.1"/>
    <property type="molecule type" value="Genomic_DNA"/>
</dbReference>
<dbReference type="PROSITE" id="PS50835">
    <property type="entry name" value="IG_LIKE"/>
    <property type="match status" value="1"/>
</dbReference>
<dbReference type="HAMAP" id="MF_04116">
    <property type="entry name" value="HOC_T4"/>
    <property type="match status" value="1"/>
</dbReference>
<evidence type="ECO:0000256" key="1">
    <source>
        <dbReference type="HAMAP-Rule" id="MF_04116"/>
    </source>
</evidence>
<keyword evidence="4" id="KW-1185">Reference proteome</keyword>
<evidence type="ECO:0000313" key="4">
    <source>
        <dbReference type="Proteomes" id="UP000247154"/>
    </source>
</evidence>
<feature type="domain" description="Ig-like" evidence="2">
    <location>
        <begin position="481"/>
        <end position="553"/>
    </location>
</feature>
<proteinExistence type="inferred from homology"/>
<comment type="similarity">
    <text evidence="1">Belongs to the Tevenvirinae Hoc family.</text>
</comment>
<name>A0A0M7QBJ8_9CAUD</name>
<feature type="region of interest" description="Interaction with the major capsid protein" evidence="1">
    <location>
        <begin position="643"/>
        <end position="647"/>
    </location>
</feature>
<dbReference type="GO" id="GO:0098021">
    <property type="term" value="C:viral capsid, decoration"/>
    <property type="evidence" value="ECO:0007669"/>
    <property type="project" value="UniProtKB-UniRule"/>
</dbReference>
<dbReference type="InterPro" id="IPR013783">
    <property type="entry name" value="Ig-like_fold"/>
</dbReference>
<dbReference type="InterPro" id="IPR036179">
    <property type="entry name" value="Ig-like_dom_sf"/>
</dbReference>
<protein>
    <recommendedName>
        <fullName evidence="1">Highly immunogenic outer capsid protein</fullName>
        <shortName evidence="1">Hoc</shortName>
    </recommendedName>
</protein>
<dbReference type="GeneID" id="40101953"/>
<dbReference type="SMART" id="SM00089">
    <property type="entry name" value="PKD"/>
    <property type="match status" value="5"/>
</dbReference>
<evidence type="ECO:0000259" key="2">
    <source>
        <dbReference type="PROSITE" id="PS50835"/>
    </source>
</evidence>
<sequence length="664" mass="70915">MTFTVDITPKNTTGVIDQTQQFTATPSGQTGDGPITYAWSVDDVPQDGAEATFNYVLKGPAGTKTIKVVATNQVADSSPETAEITTTITVKNKTQSTTLAVTPDSPDAGVIGTPIEFTAALASQPSGANATYQWHVDGSPVDEATNATFNYTPAESGVKRIKCVAQVTATDYDALSVTSNEVSLTVNKKEQTTTLAVTPDSPPAGVIGTPVQFTAALASQPLGASATYQWYVDDSQVGGETNATFNYTPTTSGVKRIKCVAQVTAENYNEKEVTSNEVSLTVNKKTQTTTLSVTPANPAAGVIGTAVEFTAALASQPDGASATYQWYVDDSQIGEATSATFSYTPTTSGVKRIKCVAQVTATDYDAKTVTSNEVSLTVNKKTQTTTLAVTPANPAAAVIGTPVQFTAALASQPPGASATYQWYVDGSLVDGETTTTFNYTPTTVGAKTVKCVAQVTAENYNEKEVTSNEVSLTVNKKTMNPRVTLTPPSINVQQDASATFTANVTDAPEEAQIEYSWKKDSSPVEGSTNVYTVDTSSIGSQTIEVTATVTATDYDSKTITAEGQVQVTDKVAPEPEGELPYVHPLPHRTSAYIWCGWWVMDEIQKMTEEGKDWKTEDPDSKYYLHRYTLQKMMKDYPEVDVQESRNGYIIHKTALETGIIYTYP</sequence>
<dbReference type="InterPro" id="IPR022409">
    <property type="entry name" value="PKD/Chitinase_dom"/>
</dbReference>
<evidence type="ECO:0000313" key="3">
    <source>
        <dbReference type="EMBL" id="CUL01697.1"/>
    </source>
</evidence>
<dbReference type="RefSeq" id="YP_009625071.1">
    <property type="nucleotide sequence ID" value="NC_042129.1"/>
</dbReference>